<evidence type="ECO:0000256" key="1">
    <source>
        <dbReference type="ARBA" id="ARBA00004447"/>
    </source>
</evidence>
<dbReference type="UniPathway" id="UPA00378"/>
<feature type="non-terminal residue" evidence="14">
    <location>
        <position position="1"/>
    </location>
</feature>
<reference evidence="14" key="1">
    <citation type="submission" date="2015-11" db="EMBL/GenBank/DDBJ databases">
        <title>De novo transcriptome assembly of four potential Pierce s Disease insect vectors from Arizona vineyards.</title>
        <authorList>
            <person name="Tassone E.E."/>
        </authorList>
    </citation>
    <scope>NUCLEOTIDE SEQUENCE</scope>
</reference>
<evidence type="ECO:0000256" key="3">
    <source>
        <dbReference type="ARBA" id="ARBA00008919"/>
    </source>
</evidence>
<gene>
    <name evidence="14" type="ORF">g.5561</name>
</gene>
<dbReference type="EMBL" id="GEBQ01027809">
    <property type="protein sequence ID" value="JAT12168.1"/>
    <property type="molecule type" value="Transcribed_RNA"/>
</dbReference>
<evidence type="ECO:0000256" key="8">
    <source>
        <dbReference type="ARBA" id="ARBA00022989"/>
    </source>
</evidence>
<comment type="similarity">
    <text evidence="3 11">Belongs to the glycosyltransferase 10 family.</text>
</comment>
<dbReference type="FunFam" id="3.40.50.11660:FF:000002">
    <property type="entry name" value="Alpha-(1,3)-fucosyltransferase"/>
    <property type="match status" value="1"/>
</dbReference>
<evidence type="ECO:0000256" key="5">
    <source>
        <dbReference type="ARBA" id="ARBA00022679"/>
    </source>
</evidence>
<keyword evidence="10" id="KW-0325">Glycoprotein</keyword>
<keyword evidence="5 11" id="KW-0808">Transferase</keyword>
<evidence type="ECO:0000256" key="11">
    <source>
        <dbReference type="RuleBase" id="RU003832"/>
    </source>
</evidence>
<keyword evidence="4 11" id="KW-0328">Glycosyltransferase</keyword>
<evidence type="ECO:0000256" key="2">
    <source>
        <dbReference type="ARBA" id="ARBA00004922"/>
    </source>
</evidence>
<evidence type="ECO:0000256" key="6">
    <source>
        <dbReference type="ARBA" id="ARBA00022692"/>
    </source>
</evidence>
<dbReference type="SUPFAM" id="SSF53756">
    <property type="entry name" value="UDP-Glycosyltransferase/glycogen phosphorylase"/>
    <property type="match status" value="1"/>
</dbReference>
<dbReference type="AlphaFoldDB" id="A0A1B6KL34"/>
<dbReference type="InterPro" id="IPR038577">
    <property type="entry name" value="GT10-like_C_sf"/>
</dbReference>
<evidence type="ECO:0000256" key="7">
    <source>
        <dbReference type="ARBA" id="ARBA00022968"/>
    </source>
</evidence>
<dbReference type="PANTHER" id="PTHR11929">
    <property type="entry name" value="ALPHA- 1,3 -FUCOSYLTRANSFERASE"/>
    <property type="match status" value="1"/>
</dbReference>
<name>A0A1B6KL34_9HEMI</name>
<dbReference type="InterPro" id="IPR055270">
    <property type="entry name" value="Glyco_tran_10_C"/>
</dbReference>
<dbReference type="Pfam" id="PF17039">
    <property type="entry name" value="Glyco_tran_10_N"/>
    <property type="match status" value="1"/>
</dbReference>
<dbReference type="PANTHER" id="PTHR11929:SF194">
    <property type="entry name" value="ALPHA-(1,3)-FUCOSYLTRANSFERASE 10"/>
    <property type="match status" value="1"/>
</dbReference>
<evidence type="ECO:0000256" key="9">
    <source>
        <dbReference type="ARBA" id="ARBA00023136"/>
    </source>
</evidence>
<dbReference type="InterPro" id="IPR031481">
    <property type="entry name" value="Glyco_tran_10_N"/>
</dbReference>
<evidence type="ECO:0000256" key="4">
    <source>
        <dbReference type="ARBA" id="ARBA00022676"/>
    </source>
</evidence>
<dbReference type="Pfam" id="PF00852">
    <property type="entry name" value="Glyco_transf_10"/>
    <property type="match status" value="1"/>
</dbReference>
<evidence type="ECO:0000256" key="10">
    <source>
        <dbReference type="ARBA" id="ARBA00023180"/>
    </source>
</evidence>
<evidence type="ECO:0000313" key="14">
    <source>
        <dbReference type="EMBL" id="JAT12168.1"/>
    </source>
</evidence>
<dbReference type="GO" id="GO:0032580">
    <property type="term" value="C:Golgi cisterna membrane"/>
    <property type="evidence" value="ECO:0007669"/>
    <property type="project" value="UniProtKB-SubCell"/>
</dbReference>
<keyword evidence="8" id="KW-1133">Transmembrane helix</keyword>
<keyword evidence="6 11" id="KW-0812">Transmembrane</keyword>
<organism evidence="14">
    <name type="scientific">Graphocephala atropunctata</name>
    <dbReference type="NCBI Taxonomy" id="36148"/>
    <lineage>
        <taxon>Eukaryota</taxon>
        <taxon>Metazoa</taxon>
        <taxon>Ecdysozoa</taxon>
        <taxon>Arthropoda</taxon>
        <taxon>Hexapoda</taxon>
        <taxon>Insecta</taxon>
        <taxon>Pterygota</taxon>
        <taxon>Neoptera</taxon>
        <taxon>Paraneoptera</taxon>
        <taxon>Hemiptera</taxon>
        <taxon>Auchenorrhyncha</taxon>
        <taxon>Membracoidea</taxon>
        <taxon>Cicadellidae</taxon>
        <taxon>Cicadellinae</taxon>
        <taxon>Cicadellini</taxon>
        <taxon>Graphocephala</taxon>
    </lineage>
</organism>
<protein>
    <recommendedName>
        <fullName evidence="11">Fucosyltransferase</fullName>
        <ecNumber evidence="11">2.4.1.-</ecNumber>
    </recommendedName>
</protein>
<sequence>SSMRLACLFVTIALAGLLLLICQLVLQDLLQDDLWQVNSFQMQKDNIYSFEEVTWPVVLWWEPVAGATNLGTAKQCGQHTCFFTDDRHFHHHPLIKAIMFYGTMLELTDLPLPRNGSSVLWALLHEESPRNNAPLSHPAAISLFNYTATFSRFSSYPLTTQYLKSIPALTDLKFLVSTQEKTRIQKDEGFAPVIYLQSDCSTTNNRDSYVAELAKYIRVDSYGECLHNKDLPLHLRFPHNLDTMMADELLQLVAKYKFMLAIENGVCYDYITEKLWRPLIAGSVPIYIGSPTVSDWLPNNKSALLGLDFDSPKDLAEHLHMLNNNDDEYNSYLSHKLRGEVTNSRLVRTVKEREWDTEWSERGSFIENFACFVCKKAHNLRTISIATREHYSCPIPESILSRAPNMSNYWLNGWFYGACEANVARQFIDSGVANFTHQEYKDALHQLLLQNKCMYSTDNARL</sequence>
<feature type="domain" description="Fucosyltransferase N-terminal" evidence="13">
    <location>
        <begin position="57"/>
        <end position="154"/>
    </location>
</feature>
<dbReference type="InterPro" id="IPR001503">
    <property type="entry name" value="Glyco_trans_10"/>
</dbReference>
<keyword evidence="7" id="KW-0735">Signal-anchor</keyword>
<keyword evidence="9" id="KW-0472">Membrane</keyword>
<proteinExistence type="inferred from homology"/>
<evidence type="ECO:0000259" key="13">
    <source>
        <dbReference type="Pfam" id="PF17039"/>
    </source>
</evidence>
<dbReference type="Gene3D" id="3.40.50.11660">
    <property type="entry name" value="Glycosyl transferase family 10, C-terminal domain"/>
    <property type="match status" value="1"/>
</dbReference>
<accession>A0A1B6KL34</accession>
<comment type="pathway">
    <text evidence="2">Protein modification; protein glycosylation.</text>
</comment>
<feature type="domain" description="Fucosyltransferase C-terminal" evidence="12">
    <location>
        <begin position="193"/>
        <end position="379"/>
    </location>
</feature>
<evidence type="ECO:0000259" key="12">
    <source>
        <dbReference type="Pfam" id="PF00852"/>
    </source>
</evidence>
<dbReference type="GO" id="GO:0046920">
    <property type="term" value="F:alpha-(1-&gt;3)-fucosyltransferase activity"/>
    <property type="evidence" value="ECO:0007669"/>
    <property type="project" value="TreeGrafter"/>
</dbReference>
<keyword evidence="11" id="KW-0333">Golgi apparatus</keyword>
<comment type="subcellular location">
    <subcellularLocation>
        <location evidence="1 11">Golgi apparatus</location>
        <location evidence="1 11">Golgi stack membrane</location>
        <topology evidence="1 11">Single-pass type II membrane protein</topology>
    </subcellularLocation>
</comment>
<dbReference type="EC" id="2.4.1.-" evidence="11"/>